<protein>
    <submittedName>
        <fullName evidence="1">Uncharacterized protein</fullName>
    </submittedName>
</protein>
<name>F8KXJ0_PARAV</name>
<dbReference type="Proteomes" id="UP000000495">
    <property type="component" value="Chromosome"/>
</dbReference>
<evidence type="ECO:0000313" key="1">
    <source>
        <dbReference type="EMBL" id="CCB87184.1"/>
    </source>
</evidence>
<organism evidence="1 2">
    <name type="scientific">Parachlamydia acanthamoebae (strain UV7)</name>
    <dbReference type="NCBI Taxonomy" id="765952"/>
    <lineage>
        <taxon>Bacteria</taxon>
        <taxon>Pseudomonadati</taxon>
        <taxon>Chlamydiota</taxon>
        <taxon>Chlamydiia</taxon>
        <taxon>Parachlamydiales</taxon>
        <taxon>Parachlamydiaceae</taxon>
        <taxon>Parachlamydia</taxon>
    </lineage>
</organism>
<dbReference type="EMBL" id="FR872580">
    <property type="protein sequence ID" value="CCB87184.1"/>
    <property type="molecule type" value="Genomic_DNA"/>
</dbReference>
<sequence>MLSSFAEAMSSKRWGLRNDSTSSFSIFRSCLSETSVLPLETGAPVFLDDCVFSDLFDTFFRKVIKSFYEIADSFFLRCKSLFKRF</sequence>
<reference evidence="1 2" key="2">
    <citation type="journal article" date="2011" name="Mol. Biol. Evol.">
        <title>Unity in variety--the pan-genome of the Chlamydiae.</title>
        <authorList>
            <person name="Collingro A."/>
            <person name="Tischler P."/>
            <person name="Weinmaier T."/>
            <person name="Penz T."/>
            <person name="Heinz E."/>
            <person name="Brunham R.C."/>
            <person name="Read T.D."/>
            <person name="Bavoil P.M."/>
            <person name="Sachse K."/>
            <person name="Kahane S."/>
            <person name="Friedman M.G."/>
            <person name="Rattei T."/>
            <person name="Myers G.S."/>
            <person name="Horn M."/>
        </authorList>
    </citation>
    <scope>NUCLEOTIDE SEQUENCE [LARGE SCALE GENOMIC DNA]</scope>
    <source>
        <strain evidence="2">UV7</strain>
    </source>
</reference>
<dbReference type="KEGG" id="puv:PUV_22340"/>
<accession>F8KXJ0</accession>
<proteinExistence type="predicted"/>
<reference key="1">
    <citation type="journal article" date="2011" name="Mol. Biol. Evol.">
        <title>Unity in variety -- the pan-genome of the Chlamydiae.</title>
        <authorList>
            <person name="Collingro A."/>
            <person name="Tischler P."/>
            <person name="Weinmaier T."/>
            <person name="Penz T."/>
            <person name="Heinz E."/>
            <person name="Brunham R.C."/>
            <person name="Read T.D."/>
            <person name="Bavoil P.M."/>
            <person name="Sachse K."/>
            <person name="Kahane S."/>
            <person name="Friedman M.G."/>
            <person name="Rattei T."/>
            <person name="Myers G.S.A."/>
            <person name="Horn M."/>
        </authorList>
    </citation>
    <scope>NUCLEOTIDE SEQUENCE</scope>
    <source>
        <strain>UV7</strain>
    </source>
</reference>
<gene>
    <name evidence="1" type="ordered locus">PUV_22340</name>
</gene>
<dbReference type="HOGENOM" id="CLU_2509640_0_0_0"/>
<dbReference type="AlphaFoldDB" id="F8KXJ0"/>
<evidence type="ECO:0000313" key="2">
    <source>
        <dbReference type="Proteomes" id="UP000000495"/>
    </source>
</evidence>
<keyword evidence="2" id="KW-1185">Reference proteome</keyword>